<keyword evidence="2" id="KW-1185">Reference proteome</keyword>
<dbReference type="Proteomes" id="UP001177023">
    <property type="component" value="Unassembled WGS sequence"/>
</dbReference>
<evidence type="ECO:0000313" key="2">
    <source>
        <dbReference type="Proteomes" id="UP001177023"/>
    </source>
</evidence>
<evidence type="ECO:0000313" key="1">
    <source>
        <dbReference type="EMBL" id="CAJ0573088.1"/>
    </source>
</evidence>
<gene>
    <name evidence="1" type="ORF">MSPICULIGERA_LOCUS11457</name>
</gene>
<name>A0AA36FYM9_9BILA</name>
<organism evidence="1 2">
    <name type="scientific">Mesorhabditis spiculigera</name>
    <dbReference type="NCBI Taxonomy" id="96644"/>
    <lineage>
        <taxon>Eukaryota</taxon>
        <taxon>Metazoa</taxon>
        <taxon>Ecdysozoa</taxon>
        <taxon>Nematoda</taxon>
        <taxon>Chromadorea</taxon>
        <taxon>Rhabditida</taxon>
        <taxon>Rhabditina</taxon>
        <taxon>Rhabditomorpha</taxon>
        <taxon>Rhabditoidea</taxon>
        <taxon>Rhabditidae</taxon>
        <taxon>Mesorhabditinae</taxon>
        <taxon>Mesorhabditis</taxon>
    </lineage>
</organism>
<dbReference type="AlphaFoldDB" id="A0AA36FYM9"/>
<dbReference type="EMBL" id="CATQJA010002613">
    <property type="protein sequence ID" value="CAJ0573088.1"/>
    <property type="molecule type" value="Genomic_DNA"/>
</dbReference>
<comment type="caution">
    <text evidence="1">The sequence shown here is derived from an EMBL/GenBank/DDBJ whole genome shotgun (WGS) entry which is preliminary data.</text>
</comment>
<reference evidence="1" key="1">
    <citation type="submission" date="2023-06" db="EMBL/GenBank/DDBJ databases">
        <authorList>
            <person name="Delattre M."/>
        </authorList>
    </citation>
    <scope>NUCLEOTIDE SEQUENCE</scope>
    <source>
        <strain evidence="1">AF72</strain>
    </source>
</reference>
<feature type="non-terminal residue" evidence="1">
    <location>
        <position position="301"/>
    </location>
</feature>
<protein>
    <submittedName>
        <fullName evidence="1">Uncharacterized protein</fullName>
    </submittedName>
</protein>
<dbReference type="SUPFAM" id="SSF57716">
    <property type="entry name" value="Glucocorticoid receptor-like (DNA-binding domain)"/>
    <property type="match status" value="1"/>
</dbReference>
<sequence length="301" mass="34068">MVAQLCLQGGYRSMASAETKVLKMIKVFDDQQFESTGQMRAVPSNHFELFTLPILSYYQNPESYKALVQRAEEKYSRDLRDPIKLEAWLTAYRRDGTQRYKQPYMDARAARESLTSKIEELVLRGLAQWESNQGIIITRLNDGKTHLQLTAENFHATMATVTEPPPNEFLIQRVLPEDDEDIDLQAAVREIKAATAAIREVPKKKRGRPKEYRDGWCTVCPREEGKKPVSTYYSAPACADCVKIFSRLSIRAKKSPGCSTPYCSAGRPCNWCQFEEWVAKGFRSKLPSADDGQSSASSSTD</sequence>
<accession>A0AA36FYM9</accession>
<proteinExistence type="predicted"/>